<protein>
    <submittedName>
        <fullName evidence="1">Uncharacterized protein</fullName>
    </submittedName>
</protein>
<name>A0A0F9S2R2_9ZZZZ</name>
<accession>A0A0F9S2R2</accession>
<evidence type="ECO:0000313" key="1">
    <source>
        <dbReference type="EMBL" id="KKN61324.1"/>
    </source>
</evidence>
<gene>
    <name evidence="1" type="ORF">LCGC14_0523150</name>
</gene>
<comment type="caution">
    <text evidence="1">The sequence shown here is derived from an EMBL/GenBank/DDBJ whole genome shotgun (WGS) entry which is preliminary data.</text>
</comment>
<proteinExistence type="predicted"/>
<dbReference type="EMBL" id="LAZR01000662">
    <property type="protein sequence ID" value="KKN61324.1"/>
    <property type="molecule type" value="Genomic_DNA"/>
</dbReference>
<dbReference type="AlphaFoldDB" id="A0A0F9S2R2"/>
<organism evidence="1">
    <name type="scientific">marine sediment metagenome</name>
    <dbReference type="NCBI Taxonomy" id="412755"/>
    <lineage>
        <taxon>unclassified sequences</taxon>
        <taxon>metagenomes</taxon>
        <taxon>ecological metagenomes</taxon>
    </lineage>
</organism>
<sequence length="530" mass="59435">MTCDFTKPIYSATKRGGCSLARSAEDGYTIQIFWDQAYESVLDYDLGYNVYYSTIREDVFTEGVKFVSIDGATDGYVIELTPGDVYYFAVKGAQHDPSWFNLALLPDSFPGFKAYPEGLLLSDISTTDVVIPLSDIDQFPAFGVIQVGTEIMRYISKDIPSSSVLVSERGFLGTNIRFHDTDGYDGIETRDPIVRFWRGYEDDNERVQQETASFAFPNHAFTAADGYAIKSDIITTNLGASDTSIESFPKYDFVGWHRTDPSRLLRGDCIGTYYGGEQWCADGYLGIGRQLRGVPINEQAARREEVLLNTWGEPVMLVRRLWSGIRCSCILSTTEQPEHRCIFCFGTGFSTGYEQFFNSRKSDGKIRVRFGPTQEDVKMDSAGLENVFIPDCWTLVYPAIRDRDFIIRFDEDGVEEFRYEILNVTRNILAEGKSGAQKFSAQRIRKTDPIYMWSAIDTTATMPQTLTTSIGLLRGLGGLQIPHIHNIVINEGIVSLSQINQTTSVSEGHNHQIRNGIVLKSVGHAHSIIL</sequence>
<reference evidence="1" key="1">
    <citation type="journal article" date="2015" name="Nature">
        <title>Complex archaea that bridge the gap between prokaryotes and eukaryotes.</title>
        <authorList>
            <person name="Spang A."/>
            <person name="Saw J.H."/>
            <person name="Jorgensen S.L."/>
            <person name="Zaremba-Niedzwiedzka K."/>
            <person name="Martijn J."/>
            <person name="Lind A.E."/>
            <person name="van Eijk R."/>
            <person name="Schleper C."/>
            <person name="Guy L."/>
            <person name="Ettema T.J."/>
        </authorList>
    </citation>
    <scope>NUCLEOTIDE SEQUENCE</scope>
</reference>